<evidence type="ECO:0000256" key="3">
    <source>
        <dbReference type="ARBA" id="ARBA00022723"/>
    </source>
</evidence>
<dbReference type="InterPro" id="IPR045121">
    <property type="entry name" value="CoAse"/>
</dbReference>
<dbReference type="SUPFAM" id="SSF55811">
    <property type="entry name" value="Nudix"/>
    <property type="match status" value="1"/>
</dbReference>
<evidence type="ECO:0000256" key="5">
    <source>
        <dbReference type="ARBA" id="ARBA00022842"/>
    </source>
</evidence>
<accession>A0A0P6Y7A5</accession>
<dbReference type="InterPro" id="IPR015797">
    <property type="entry name" value="NUDIX_hydrolase-like_dom_sf"/>
</dbReference>
<proteinExistence type="predicted"/>
<name>A0A0P6Y7A5_9CHLR</name>
<feature type="domain" description="Nudix hydrolase" evidence="7">
    <location>
        <begin position="1"/>
        <end position="135"/>
    </location>
</feature>
<dbReference type="PANTHER" id="PTHR12992:SF11">
    <property type="entry name" value="MITOCHONDRIAL COENZYME A DIPHOSPHATASE NUDT8"/>
    <property type="match status" value="1"/>
</dbReference>
<keyword evidence="3" id="KW-0479">Metal-binding</keyword>
<dbReference type="Gene3D" id="3.90.79.10">
    <property type="entry name" value="Nucleoside Triphosphate Pyrophosphohydrolase"/>
    <property type="match status" value="1"/>
</dbReference>
<keyword evidence="4" id="KW-0378">Hydrolase</keyword>
<comment type="cofactor">
    <cofactor evidence="1">
        <name>Mn(2+)</name>
        <dbReference type="ChEBI" id="CHEBI:29035"/>
    </cofactor>
</comment>
<gene>
    <name evidence="8" type="ORF">SE16_05715</name>
</gene>
<dbReference type="AlphaFoldDB" id="A0A0P6Y7A5"/>
<keyword evidence="5" id="KW-0460">Magnesium</keyword>
<dbReference type="PROSITE" id="PS51462">
    <property type="entry name" value="NUDIX"/>
    <property type="match status" value="1"/>
</dbReference>
<dbReference type="PANTHER" id="PTHR12992">
    <property type="entry name" value="NUDIX HYDROLASE"/>
    <property type="match status" value="1"/>
</dbReference>
<dbReference type="Pfam" id="PF00293">
    <property type="entry name" value="NUDIX"/>
    <property type="match status" value="1"/>
</dbReference>
<evidence type="ECO:0000313" key="9">
    <source>
        <dbReference type="Proteomes" id="UP000050502"/>
    </source>
</evidence>
<reference evidence="8 9" key="1">
    <citation type="submission" date="2015-07" db="EMBL/GenBank/DDBJ databases">
        <title>Whole genome sequence of Ardenticatena maritima DSM 23922.</title>
        <authorList>
            <person name="Hemp J."/>
            <person name="Ward L.M."/>
            <person name="Pace L.A."/>
            <person name="Fischer W.W."/>
        </authorList>
    </citation>
    <scope>NUCLEOTIDE SEQUENCE [LARGE SCALE GENOMIC DNA]</scope>
    <source>
        <strain evidence="8 9">110S</strain>
    </source>
</reference>
<keyword evidence="6" id="KW-0464">Manganese</keyword>
<organism evidence="8 9">
    <name type="scientific">Ardenticatena maritima</name>
    <dbReference type="NCBI Taxonomy" id="872965"/>
    <lineage>
        <taxon>Bacteria</taxon>
        <taxon>Bacillati</taxon>
        <taxon>Chloroflexota</taxon>
        <taxon>Ardenticatenia</taxon>
        <taxon>Ardenticatenales</taxon>
        <taxon>Ardenticatenaceae</taxon>
        <taxon>Ardenticatena</taxon>
    </lineage>
</organism>
<evidence type="ECO:0000259" key="7">
    <source>
        <dbReference type="PROSITE" id="PS51462"/>
    </source>
</evidence>
<comment type="caution">
    <text evidence="8">The sequence shown here is derived from an EMBL/GenBank/DDBJ whole genome shotgun (WGS) entry which is preliminary data.</text>
</comment>
<dbReference type="GO" id="GO:0010945">
    <property type="term" value="F:coenzyme A diphosphatase activity"/>
    <property type="evidence" value="ECO:0007669"/>
    <property type="project" value="InterPro"/>
</dbReference>
<dbReference type="EMBL" id="LGKN01000004">
    <property type="protein sequence ID" value="KPL88671.1"/>
    <property type="molecule type" value="Genomic_DNA"/>
</dbReference>
<evidence type="ECO:0000256" key="6">
    <source>
        <dbReference type="ARBA" id="ARBA00023211"/>
    </source>
</evidence>
<dbReference type="Proteomes" id="UP000050502">
    <property type="component" value="Unassembled WGS sequence"/>
</dbReference>
<comment type="cofactor">
    <cofactor evidence="2">
        <name>Mg(2+)</name>
        <dbReference type="ChEBI" id="CHEBI:18420"/>
    </cofactor>
</comment>
<dbReference type="InterPro" id="IPR000086">
    <property type="entry name" value="NUDIX_hydrolase_dom"/>
</dbReference>
<dbReference type="CDD" id="cd03426">
    <property type="entry name" value="NUDIX_CoAse_Nudt7"/>
    <property type="match status" value="1"/>
</dbReference>
<evidence type="ECO:0000256" key="1">
    <source>
        <dbReference type="ARBA" id="ARBA00001936"/>
    </source>
</evidence>
<sequence length="166" mass="18558">MGRRRRPSPLLPTPHGWALVFTLRPQTLSTHQGQMSFPGGRADPEDSTPVATALRECHEELGVPPHTVRLLGRLGRVPSGGARVNVHAFVGALPPDTTFQPNPAEVAEVVIIPIADLQKPDCHRVETRDFMGRSVPVHFYEWRGYTIWGLTGFLVHELLKRWPNPR</sequence>
<evidence type="ECO:0000256" key="4">
    <source>
        <dbReference type="ARBA" id="ARBA00022801"/>
    </source>
</evidence>
<protein>
    <recommendedName>
        <fullName evidence="7">Nudix hydrolase domain-containing protein</fullName>
    </recommendedName>
</protein>
<dbReference type="GO" id="GO:0046872">
    <property type="term" value="F:metal ion binding"/>
    <property type="evidence" value="ECO:0007669"/>
    <property type="project" value="UniProtKB-KW"/>
</dbReference>
<evidence type="ECO:0000313" key="8">
    <source>
        <dbReference type="EMBL" id="KPL88671.1"/>
    </source>
</evidence>
<evidence type="ECO:0000256" key="2">
    <source>
        <dbReference type="ARBA" id="ARBA00001946"/>
    </source>
</evidence>